<evidence type="ECO:0000313" key="1">
    <source>
        <dbReference type="EMBL" id="JAH55950.1"/>
    </source>
</evidence>
<protein>
    <submittedName>
        <fullName evidence="1">Uncharacterized protein</fullName>
    </submittedName>
</protein>
<name>A0A0E9TSS5_ANGAN</name>
<reference evidence="1" key="2">
    <citation type="journal article" date="2015" name="Fish Shellfish Immunol.">
        <title>Early steps in the European eel (Anguilla anguilla)-Vibrio vulnificus interaction in the gills: Role of the RtxA13 toxin.</title>
        <authorList>
            <person name="Callol A."/>
            <person name="Pajuelo D."/>
            <person name="Ebbesson L."/>
            <person name="Teles M."/>
            <person name="MacKenzie S."/>
            <person name="Amaro C."/>
        </authorList>
    </citation>
    <scope>NUCLEOTIDE SEQUENCE</scope>
</reference>
<reference evidence="1" key="1">
    <citation type="submission" date="2014-11" db="EMBL/GenBank/DDBJ databases">
        <authorList>
            <person name="Amaro Gonzalez C."/>
        </authorList>
    </citation>
    <scope>NUCLEOTIDE SEQUENCE</scope>
</reference>
<sequence length="20" mass="2397">MDGFSICMEIETFLYQVKKN</sequence>
<accession>A0A0E9TSS5</accession>
<dbReference type="EMBL" id="GBXM01052627">
    <property type="protein sequence ID" value="JAH55950.1"/>
    <property type="molecule type" value="Transcribed_RNA"/>
</dbReference>
<proteinExistence type="predicted"/>
<organism evidence="1">
    <name type="scientific">Anguilla anguilla</name>
    <name type="common">European freshwater eel</name>
    <name type="synonym">Muraena anguilla</name>
    <dbReference type="NCBI Taxonomy" id="7936"/>
    <lineage>
        <taxon>Eukaryota</taxon>
        <taxon>Metazoa</taxon>
        <taxon>Chordata</taxon>
        <taxon>Craniata</taxon>
        <taxon>Vertebrata</taxon>
        <taxon>Euteleostomi</taxon>
        <taxon>Actinopterygii</taxon>
        <taxon>Neopterygii</taxon>
        <taxon>Teleostei</taxon>
        <taxon>Anguilliformes</taxon>
        <taxon>Anguillidae</taxon>
        <taxon>Anguilla</taxon>
    </lineage>
</organism>
<dbReference type="AlphaFoldDB" id="A0A0E9TSS5"/>